<comment type="similarity">
    <text evidence="2">Belongs to the COX20 family.</text>
</comment>
<dbReference type="PANTHER" id="PTHR31586">
    <property type="entry name" value="CYTOCHROME C OXIDASE PROTEIN 20"/>
    <property type="match status" value="1"/>
</dbReference>
<dbReference type="PANTHER" id="PTHR31586:SF1">
    <property type="entry name" value="CYTOCHROME C OXIDASE ASSEMBLY PROTEIN COX20, MITOCHONDRIAL"/>
    <property type="match status" value="1"/>
</dbReference>
<keyword evidence="7" id="KW-0496">Mitochondrion</keyword>
<dbReference type="Pfam" id="PF12597">
    <property type="entry name" value="Cox20"/>
    <property type="match status" value="1"/>
</dbReference>
<reference evidence="10 11" key="1">
    <citation type="journal article" date="2019" name="Sci. Rep.">
        <title>Comparative genomics of chytrid fungi reveal insights into the obligate biotrophic and pathogenic lifestyle of Synchytrium endobioticum.</title>
        <authorList>
            <person name="van de Vossenberg B.T.L.H."/>
            <person name="Warris S."/>
            <person name="Nguyen H.D.T."/>
            <person name="van Gent-Pelzer M.P.E."/>
            <person name="Joly D.L."/>
            <person name="van de Geest H.C."/>
            <person name="Bonants P.J.M."/>
            <person name="Smith D.S."/>
            <person name="Levesque C.A."/>
            <person name="van der Lee T.A.J."/>
        </authorList>
    </citation>
    <scope>NUCLEOTIDE SEQUENCE [LARGE SCALE GENOMIC DNA]</scope>
    <source>
        <strain evidence="10 11">CBS 809.83</strain>
    </source>
</reference>
<keyword evidence="6" id="KW-1133">Transmembrane helix</keyword>
<protein>
    <recommendedName>
        <fullName evidence="3">Cytochrome c oxidase assembly protein COX20, mitochondrial</fullName>
    </recommendedName>
</protein>
<proteinExistence type="inferred from homology"/>
<evidence type="ECO:0000256" key="2">
    <source>
        <dbReference type="ARBA" id="ARBA00009575"/>
    </source>
</evidence>
<evidence type="ECO:0000256" key="5">
    <source>
        <dbReference type="ARBA" id="ARBA00022792"/>
    </source>
</evidence>
<keyword evidence="4" id="KW-0812">Transmembrane</keyword>
<dbReference type="EMBL" id="QEAQ01000031">
    <property type="protein sequence ID" value="TPX58895.1"/>
    <property type="molecule type" value="Genomic_DNA"/>
</dbReference>
<evidence type="ECO:0000256" key="9">
    <source>
        <dbReference type="SAM" id="MobiDB-lite"/>
    </source>
</evidence>
<evidence type="ECO:0000256" key="6">
    <source>
        <dbReference type="ARBA" id="ARBA00022989"/>
    </source>
</evidence>
<name>A0A507E6G5_9FUNG</name>
<evidence type="ECO:0000256" key="1">
    <source>
        <dbReference type="ARBA" id="ARBA00004273"/>
    </source>
</evidence>
<keyword evidence="8" id="KW-0472">Membrane</keyword>
<dbReference type="GO" id="GO:0005743">
    <property type="term" value="C:mitochondrial inner membrane"/>
    <property type="evidence" value="ECO:0007669"/>
    <property type="project" value="UniProtKB-SubCell"/>
</dbReference>
<gene>
    <name evidence="10" type="ORF">PhCBS80983_g02846</name>
</gene>
<evidence type="ECO:0000256" key="7">
    <source>
        <dbReference type="ARBA" id="ARBA00023128"/>
    </source>
</evidence>
<dbReference type="PRINTS" id="PR02049">
    <property type="entry name" value="PROTEINF36A"/>
</dbReference>
<dbReference type="AlphaFoldDB" id="A0A507E6G5"/>
<evidence type="ECO:0000313" key="11">
    <source>
        <dbReference type="Proteomes" id="UP000318582"/>
    </source>
</evidence>
<comment type="subcellular location">
    <subcellularLocation>
        <location evidence="1">Mitochondrion inner membrane</location>
    </subcellularLocation>
</comment>
<accession>A0A507E6G5</accession>
<dbReference type="InterPro" id="IPR022533">
    <property type="entry name" value="Cox20"/>
</dbReference>
<evidence type="ECO:0000256" key="8">
    <source>
        <dbReference type="ARBA" id="ARBA00023136"/>
    </source>
</evidence>
<organism evidence="10 11">
    <name type="scientific">Powellomyces hirtus</name>
    <dbReference type="NCBI Taxonomy" id="109895"/>
    <lineage>
        <taxon>Eukaryota</taxon>
        <taxon>Fungi</taxon>
        <taxon>Fungi incertae sedis</taxon>
        <taxon>Chytridiomycota</taxon>
        <taxon>Chytridiomycota incertae sedis</taxon>
        <taxon>Chytridiomycetes</taxon>
        <taxon>Spizellomycetales</taxon>
        <taxon>Powellomycetaceae</taxon>
        <taxon>Powellomyces</taxon>
    </lineage>
</organism>
<feature type="region of interest" description="Disordered" evidence="9">
    <location>
        <begin position="1"/>
        <end position="31"/>
    </location>
</feature>
<evidence type="ECO:0000256" key="3">
    <source>
        <dbReference type="ARBA" id="ARBA00017689"/>
    </source>
</evidence>
<keyword evidence="11" id="KW-1185">Reference proteome</keyword>
<keyword evidence="5" id="KW-0999">Mitochondrion inner membrane</keyword>
<comment type="caution">
    <text evidence="10">The sequence shown here is derived from an EMBL/GenBank/DDBJ whole genome shotgun (WGS) entry which is preliminary data.</text>
</comment>
<evidence type="ECO:0000256" key="4">
    <source>
        <dbReference type="ARBA" id="ARBA00022692"/>
    </source>
</evidence>
<dbReference type="Proteomes" id="UP000318582">
    <property type="component" value="Unassembled WGS sequence"/>
</dbReference>
<evidence type="ECO:0000313" key="10">
    <source>
        <dbReference type="EMBL" id="TPX58895.1"/>
    </source>
</evidence>
<feature type="compositionally biased region" description="Polar residues" evidence="9">
    <location>
        <begin position="1"/>
        <end position="18"/>
    </location>
</feature>
<dbReference type="GO" id="GO:0033617">
    <property type="term" value="P:mitochondrial respiratory chain complex IV assembly"/>
    <property type="evidence" value="ECO:0007669"/>
    <property type="project" value="InterPro"/>
</dbReference>
<sequence length="139" mass="15209">MSATETDTSAAPAPQSSLPRRPPGIAFDPSKKPTFLEIAQGITPDEFKLDNVAKAPCSRKALLYGIGGGSAVAITRLVVTRRPLSSGNWGIATFGAISMLSWEFCRYQRRVVQEQLEAMGAETARRLEQEKREQFPQKA</sequence>